<dbReference type="AlphaFoldDB" id="A0A1L1Q1C9"/>
<proteinExistence type="predicted"/>
<name>A0A1L1Q1C9_HYDIT</name>
<dbReference type="EMBL" id="CCAE010000106">
    <property type="protein sequence ID" value="CDN90621.1"/>
    <property type="molecule type" value="Genomic_DNA"/>
</dbReference>
<gene>
    <name evidence="1" type="ORF">BN948_05066</name>
</gene>
<organism evidence="1 2">
    <name type="scientific">Hydrogenophaga intermedia</name>
    <dbReference type="NCBI Taxonomy" id="65786"/>
    <lineage>
        <taxon>Bacteria</taxon>
        <taxon>Pseudomonadati</taxon>
        <taxon>Pseudomonadota</taxon>
        <taxon>Betaproteobacteria</taxon>
        <taxon>Burkholderiales</taxon>
        <taxon>Comamonadaceae</taxon>
        <taxon>Hydrogenophaga</taxon>
    </lineage>
</organism>
<evidence type="ECO:0000313" key="2">
    <source>
        <dbReference type="Proteomes" id="UP000028878"/>
    </source>
</evidence>
<accession>A0A1L1Q1C9</accession>
<protein>
    <submittedName>
        <fullName evidence="1">Uncharacterized protein</fullName>
    </submittedName>
</protein>
<sequence length="208" mass="23092">MTKVFKKQARHLMQDDLVDLRSCPSLRAEPIAQNMYGHVTHVRHESTALVVVGYEGIDHVGYARDQVITVIAPQIYLFPHKLTVIEAEETPVIGFVDESSGVAIEDPSRSTCSRFEVEPQAYGLTPDDVQALKQLNEAVRQSCEDALDAMSLAIQNHLQVHHGDFAGMYFSGECERRGVLVAALRYAVAQIEDAKRDLVDDEAEGDAR</sequence>
<reference evidence="2" key="1">
    <citation type="submission" date="2014-11" db="EMBL/GenBank/DDBJ databases">
        <title>Draft genome sequence of Hydrogenophaga intermedia S1.</title>
        <authorList>
            <person name="Gan H.M."/>
            <person name="Chew T.H."/>
            <person name="Stolz A."/>
        </authorList>
    </citation>
    <scope>NUCLEOTIDE SEQUENCE [LARGE SCALE GENOMIC DNA]</scope>
    <source>
        <strain evidence="2">S1</strain>
    </source>
</reference>
<dbReference type="RefSeq" id="WP_156037865.1">
    <property type="nucleotide sequence ID" value="NZ_CCAE010000106.1"/>
</dbReference>
<keyword evidence="2" id="KW-1185">Reference proteome</keyword>
<dbReference type="Proteomes" id="UP000028878">
    <property type="component" value="Unassembled WGS sequence"/>
</dbReference>
<evidence type="ECO:0000313" key="1">
    <source>
        <dbReference type="EMBL" id="CDN90621.1"/>
    </source>
</evidence>